<accession>A0A087UHN0</accession>
<sequence>MMVEVQPASMTKNIDGLVEHGLSSEAEQNFQLAKYALRVLCKTNEKARG</sequence>
<organism evidence="1 2">
    <name type="scientific">Stegodyphus mimosarum</name>
    <name type="common">African social velvet spider</name>
    <dbReference type="NCBI Taxonomy" id="407821"/>
    <lineage>
        <taxon>Eukaryota</taxon>
        <taxon>Metazoa</taxon>
        <taxon>Ecdysozoa</taxon>
        <taxon>Arthropoda</taxon>
        <taxon>Chelicerata</taxon>
        <taxon>Arachnida</taxon>
        <taxon>Araneae</taxon>
        <taxon>Araneomorphae</taxon>
        <taxon>Entelegynae</taxon>
        <taxon>Eresoidea</taxon>
        <taxon>Eresidae</taxon>
        <taxon>Stegodyphus</taxon>
    </lineage>
</organism>
<reference evidence="1 2" key="1">
    <citation type="submission" date="2013-11" db="EMBL/GenBank/DDBJ databases">
        <title>Genome sequencing of Stegodyphus mimosarum.</title>
        <authorList>
            <person name="Bechsgaard J."/>
        </authorList>
    </citation>
    <scope>NUCLEOTIDE SEQUENCE [LARGE SCALE GENOMIC DNA]</scope>
</reference>
<evidence type="ECO:0000313" key="1">
    <source>
        <dbReference type="EMBL" id="KFM76869.1"/>
    </source>
</evidence>
<gene>
    <name evidence="1" type="ORF">X975_16021</name>
</gene>
<dbReference type="Proteomes" id="UP000054359">
    <property type="component" value="Unassembled WGS sequence"/>
</dbReference>
<dbReference type="AlphaFoldDB" id="A0A087UHN0"/>
<proteinExistence type="predicted"/>
<keyword evidence="2" id="KW-1185">Reference proteome</keyword>
<dbReference type="EMBL" id="KK119838">
    <property type="protein sequence ID" value="KFM76869.1"/>
    <property type="molecule type" value="Genomic_DNA"/>
</dbReference>
<feature type="non-terminal residue" evidence="1">
    <location>
        <position position="49"/>
    </location>
</feature>
<protein>
    <submittedName>
        <fullName evidence="1">Uncharacterized protein</fullName>
    </submittedName>
</protein>
<name>A0A087UHN0_STEMI</name>
<evidence type="ECO:0000313" key="2">
    <source>
        <dbReference type="Proteomes" id="UP000054359"/>
    </source>
</evidence>